<comment type="caution">
    <text evidence="1">The sequence shown here is derived from an EMBL/GenBank/DDBJ whole genome shotgun (WGS) entry which is preliminary data.</text>
</comment>
<proteinExistence type="predicted"/>
<reference evidence="1 2" key="1">
    <citation type="journal article" date="2021" name="Mar. Drugs">
        <title>Genome Reduction and Secondary Metabolism of the Marine Sponge-Associated Cyanobacterium Leptothoe.</title>
        <authorList>
            <person name="Konstantinou D."/>
            <person name="Popin R.V."/>
            <person name="Fewer D.P."/>
            <person name="Sivonen K."/>
            <person name="Gkelis S."/>
        </authorList>
    </citation>
    <scope>NUCLEOTIDE SEQUENCE [LARGE SCALE GENOMIC DNA]</scope>
    <source>
        <strain evidence="1 2">TAU-MAC 1615</strain>
    </source>
</reference>
<accession>A0ABS5Y8D9</accession>
<gene>
    <name evidence="1" type="ORF">IXB28_13410</name>
</gene>
<dbReference type="Proteomes" id="UP001196661">
    <property type="component" value="Unassembled WGS sequence"/>
</dbReference>
<evidence type="ECO:0000313" key="2">
    <source>
        <dbReference type="Proteomes" id="UP001196661"/>
    </source>
</evidence>
<name>A0ABS5Y8D9_9CYAN</name>
<sequence>MVETENNLIQWLRTLPKLVNDWPDCPLGTTEEMAVFVANRFEVLDPLAVIQQVEISETPNRTTI</sequence>
<dbReference type="EMBL" id="JADOER010000012">
    <property type="protein sequence ID" value="MBT9313210.1"/>
    <property type="molecule type" value="Genomic_DNA"/>
</dbReference>
<organism evidence="1 2">
    <name type="scientific">Leptothoe kymatousa TAU-MAC 1615</name>
    <dbReference type="NCBI Taxonomy" id="2364775"/>
    <lineage>
        <taxon>Bacteria</taxon>
        <taxon>Bacillati</taxon>
        <taxon>Cyanobacteriota</taxon>
        <taxon>Cyanophyceae</taxon>
        <taxon>Nodosilineales</taxon>
        <taxon>Cymatolegaceae</taxon>
        <taxon>Leptothoe</taxon>
        <taxon>Leptothoe kymatousa</taxon>
    </lineage>
</organism>
<keyword evidence="2" id="KW-1185">Reference proteome</keyword>
<protein>
    <submittedName>
        <fullName evidence="1">Uncharacterized protein</fullName>
    </submittedName>
</protein>
<dbReference type="RefSeq" id="WP_215619108.1">
    <property type="nucleotide sequence ID" value="NZ_JADOER010000012.1"/>
</dbReference>
<evidence type="ECO:0000313" key="1">
    <source>
        <dbReference type="EMBL" id="MBT9313210.1"/>
    </source>
</evidence>